<organism evidence="7 8">
    <name type="scientific">Durusdinium trenchii</name>
    <dbReference type="NCBI Taxonomy" id="1381693"/>
    <lineage>
        <taxon>Eukaryota</taxon>
        <taxon>Sar</taxon>
        <taxon>Alveolata</taxon>
        <taxon>Dinophyceae</taxon>
        <taxon>Suessiales</taxon>
        <taxon>Symbiodiniaceae</taxon>
        <taxon>Durusdinium</taxon>
    </lineage>
</organism>
<dbReference type="SMART" id="SM00129">
    <property type="entry name" value="KISc"/>
    <property type="match status" value="1"/>
</dbReference>
<evidence type="ECO:0000256" key="1">
    <source>
        <dbReference type="ARBA" id="ARBA00022701"/>
    </source>
</evidence>
<dbReference type="InterPro" id="IPR036961">
    <property type="entry name" value="Kinesin_motor_dom_sf"/>
</dbReference>
<feature type="compositionally biased region" description="Basic and acidic residues" evidence="5">
    <location>
        <begin position="440"/>
        <end position="449"/>
    </location>
</feature>
<keyword evidence="2" id="KW-0175">Coiled coil</keyword>
<dbReference type="PANTHER" id="PTHR47968:SF36">
    <property type="entry name" value="KINESIN HEAVY CHAIN ISOFORM X1"/>
    <property type="match status" value="1"/>
</dbReference>
<comment type="similarity">
    <text evidence="4">Belongs to the TRAFAC class myosin-kinesin ATPase superfamily. Kinesin family.</text>
</comment>
<keyword evidence="1" id="KW-0493">Microtubule</keyword>
<dbReference type="Pfam" id="PF00225">
    <property type="entry name" value="Kinesin"/>
    <property type="match status" value="2"/>
</dbReference>
<evidence type="ECO:0000259" key="6">
    <source>
        <dbReference type="PROSITE" id="PS50067"/>
    </source>
</evidence>
<dbReference type="InterPro" id="IPR027417">
    <property type="entry name" value="P-loop_NTPase"/>
</dbReference>
<evidence type="ECO:0000256" key="5">
    <source>
        <dbReference type="SAM" id="MobiDB-lite"/>
    </source>
</evidence>
<keyword evidence="4" id="KW-0547">Nucleotide-binding</keyword>
<evidence type="ECO:0000256" key="3">
    <source>
        <dbReference type="ARBA" id="ARBA00023175"/>
    </source>
</evidence>
<accession>A0ABP0MRN0</accession>
<sequence length="768" mass="84808">MLRSSSKREPLQVVVRLRPLASSETGGTPGKAWFIEHRDGQQWVCHQGNGRGSDAKGSFAFDLCFDDEASNKELFDDAARKLVQSAVAGSNASILAYGQTSSGKTHSILGTPYEPGILPLAVEEIFGFQEDGLRAVGKQAKLSYYEIFNEKVTDLLAQGHGSTSLPVKEDAGHGFFVQGLREAPVYSSEDVLRLVARGEERRRYARTRWNDYSSRSHVIFTLSFEARGPRMEAPTGRSKLNIVDLAGCENHKHEASEDGRHINRSLFFLGEVISRLCKDGSRSMSPIRRSLWHSRKQENVFTPRHGSLEVRPSRSSSPVRGVGLREVRTPPSARREKNDFIPYRDSKLTRVLRSSLGGDALTLLLVTVHPAACFAEQSLTSLRFATKARSVDNYIPAASDPKTTEAERRAMSDAQRIIEGLQEKLRRLESRPRGGSLPDARVRRIQDDPNHAADALQKELQDLRMELKEKERELANKARLLSERDRQFGPEDVRASEFAETKSEKSDTSQASKTAAVPQTGEAKEKHSGLVGSAVKSLLKHFDEKALGLKFVLGATHVDAFRGRVSVDGLTIKNPEGFNSEYLLHAGKLVIDLDMKTLLKSMGKTLELEEVLLDDVEVIYEMSWSGSNVDVAMKKMGKAKPKINPSDPLPIVHKVLLSNIGAKAVTTHLGNLGPCLHLGDISYKDFNAEVGPHSVGDGVMLVLETLLKSIVTTVIGRDRCKSTWSVLEDGKNRFRAAISKLHEQVSQMCSCTCCHAGERGEELIIQAA</sequence>
<evidence type="ECO:0000256" key="4">
    <source>
        <dbReference type="PROSITE-ProRule" id="PRU00283"/>
    </source>
</evidence>
<evidence type="ECO:0000313" key="7">
    <source>
        <dbReference type="EMBL" id="CAK9053748.1"/>
    </source>
</evidence>
<feature type="compositionally biased region" description="Basic and acidic residues" evidence="5">
    <location>
        <begin position="481"/>
        <end position="507"/>
    </location>
</feature>
<dbReference type="InterPro" id="IPR027640">
    <property type="entry name" value="Kinesin-like_fam"/>
</dbReference>
<protein>
    <submittedName>
        <fullName evidence="7">Kinesin-related protein 4 (Kinesin family member 4) (Kinesin-7)</fullName>
    </submittedName>
</protein>
<feature type="binding site" evidence="4">
    <location>
        <begin position="98"/>
        <end position="105"/>
    </location>
    <ligand>
        <name>ATP</name>
        <dbReference type="ChEBI" id="CHEBI:30616"/>
    </ligand>
</feature>
<dbReference type="Proteomes" id="UP001642464">
    <property type="component" value="Unassembled WGS sequence"/>
</dbReference>
<comment type="caution">
    <text evidence="7">The sequence shown here is derived from an EMBL/GenBank/DDBJ whole genome shotgun (WGS) entry which is preliminary data.</text>
</comment>
<evidence type="ECO:0000313" key="8">
    <source>
        <dbReference type="Proteomes" id="UP001642464"/>
    </source>
</evidence>
<keyword evidence="3 4" id="KW-0505">Motor protein</keyword>
<feature type="region of interest" description="Disordered" evidence="5">
    <location>
        <begin position="481"/>
        <end position="528"/>
    </location>
</feature>
<dbReference type="PANTHER" id="PTHR47968">
    <property type="entry name" value="CENTROMERE PROTEIN E"/>
    <property type="match status" value="1"/>
</dbReference>
<keyword evidence="8" id="KW-1185">Reference proteome</keyword>
<dbReference type="EMBL" id="CAXAMM010023525">
    <property type="protein sequence ID" value="CAK9053748.1"/>
    <property type="molecule type" value="Genomic_DNA"/>
</dbReference>
<gene>
    <name evidence="7" type="ORF">SCF082_LOCUS29253</name>
</gene>
<dbReference type="SUPFAM" id="SSF52540">
    <property type="entry name" value="P-loop containing nucleoside triphosphate hydrolases"/>
    <property type="match status" value="1"/>
</dbReference>
<dbReference type="PRINTS" id="PR00380">
    <property type="entry name" value="KINESINHEAVY"/>
</dbReference>
<feature type="region of interest" description="Disordered" evidence="5">
    <location>
        <begin position="427"/>
        <end position="449"/>
    </location>
</feature>
<name>A0ABP0MRN0_9DINO</name>
<reference evidence="7 8" key="1">
    <citation type="submission" date="2024-02" db="EMBL/GenBank/DDBJ databases">
        <authorList>
            <person name="Chen Y."/>
            <person name="Shah S."/>
            <person name="Dougan E. K."/>
            <person name="Thang M."/>
            <person name="Chan C."/>
        </authorList>
    </citation>
    <scope>NUCLEOTIDE SEQUENCE [LARGE SCALE GENOMIC DNA]</scope>
</reference>
<evidence type="ECO:0000256" key="2">
    <source>
        <dbReference type="ARBA" id="ARBA00023054"/>
    </source>
</evidence>
<dbReference type="PROSITE" id="PS50067">
    <property type="entry name" value="KINESIN_MOTOR_2"/>
    <property type="match status" value="1"/>
</dbReference>
<dbReference type="InterPro" id="IPR001752">
    <property type="entry name" value="Kinesin_motor_dom"/>
</dbReference>
<keyword evidence="4" id="KW-0067">ATP-binding</keyword>
<feature type="domain" description="Kinesin motor" evidence="6">
    <location>
        <begin position="10"/>
        <end position="391"/>
    </location>
</feature>
<dbReference type="Gene3D" id="3.40.850.10">
    <property type="entry name" value="Kinesin motor domain"/>
    <property type="match status" value="1"/>
</dbReference>
<proteinExistence type="inferred from homology"/>